<dbReference type="EMBL" id="AZHF01000005">
    <property type="protein sequence ID" value="OAA75394.1"/>
    <property type="molecule type" value="Genomic_DNA"/>
</dbReference>
<proteinExistence type="predicted"/>
<evidence type="ECO:0000256" key="1">
    <source>
        <dbReference type="PROSITE-ProRule" id="PRU00023"/>
    </source>
</evidence>
<feature type="compositionally biased region" description="Basic and acidic residues" evidence="2">
    <location>
        <begin position="219"/>
        <end position="230"/>
    </location>
</feature>
<reference evidence="3 4" key="1">
    <citation type="journal article" date="2016" name="Genome Biol. Evol.">
        <title>Divergent and convergent evolution of fungal pathogenicity.</title>
        <authorList>
            <person name="Shang Y."/>
            <person name="Xiao G."/>
            <person name="Zheng P."/>
            <person name="Cen K."/>
            <person name="Zhan S."/>
            <person name="Wang C."/>
        </authorList>
    </citation>
    <scope>NUCLEOTIDE SEQUENCE [LARGE SCALE GENOMIC DNA]</scope>
    <source>
        <strain evidence="3 4">RCEF 1005</strain>
    </source>
</reference>
<protein>
    <submittedName>
        <fullName evidence="3">Ankyrin repeat domain containing protein</fullName>
    </submittedName>
</protein>
<dbReference type="AlphaFoldDB" id="A0A168FMS7"/>
<dbReference type="OrthoDB" id="9995210at2759"/>
<evidence type="ECO:0000313" key="4">
    <source>
        <dbReference type="Proteomes" id="UP000076881"/>
    </source>
</evidence>
<name>A0A168FMS7_CORDF</name>
<dbReference type="STRING" id="1081108.A0A168FMS7"/>
<gene>
    <name evidence="3" type="ORF">LEL_07382</name>
</gene>
<accession>A0A168FMS7</accession>
<sequence length="230" mass="25164">MGDEEHEGASPKELLIEACRRNNTDLLTEVLDGLPDDQITTLLNRTTTVMGNHLYHEAASRGNWKDEIIDLLLDQPNFECDPVNRLEGDTPLHTAIRWLNSEPPAQRDFGAALVGMMLEAGSNPRLRNKGGLTAHQLVDPTNTALRSLIDKHLYASQNAGDFVEVVGGGGAPPPAGVPPPPPPPGQAPPLPGQAPPRLPVQDMDEDAEFSGSDDEERAEWERRKRERAQR</sequence>
<dbReference type="Proteomes" id="UP000076881">
    <property type="component" value="Unassembled WGS sequence"/>
</dbReference>
<feature type="compositionally biased region" description="Acidic residues" evidence="2">
    <location>
        <begin position="202"/>
        <end position="218"/>
    </location>
</feature>
<keyword evidence="1" id="KW-0040">ANK repeat</keyword>
<evidence type="ECO:0000256" key="2">
    <source>
        <dbReference type="SAM" id="MobiDB-lite"/>
    </source>
</evidence>
<feature type="region of interest" description="Disordered" evidence="2">
    <location>
        <begin position="164"/>
        <end position="230"/>
    </location>
</feature>
<dbReference type="InterPro" id="IPR036770">
    <property type="entry name" value="Ankyrin_rpt-contain_sf"/>
</dbReference>
<organism evidence="3 4">
    <name type="scientific">Akanthomyces lecanii RCEF 1005</name>
    <dbReference type="NCBI Taxonomy" id="1081108"/>
    <lineage>
        <taxon>Eukaryota</taxon>
        <taxon>Fungi</taxon>
        <taxon>Dikarya</taxon>
        <taxon>Ascomycota</taxon>
        <taxon>Pezizomycotina</taxon>
        <taxon>Sordariomycetes</taxon>
        <taxon>Hypocreomycetidae</taxon>
        <taxon>Hypocreales</taxon>
        <taxon>Cordycipitaceae</taxon>
        <taxon>Akanthomyces</taxon>
        <taxon>Cordyceps confragosa</taxon>
    </lineage>
</organism>
<feature type="repeat" description="ANK" evidence="1">
    <location>
        <begin position="87"/>
        <end position="129"/>
    </location>
</feature>
<dbReference type="SUPFAM" id="SSF48403">
    <property type="entry name" value="Ankyrin repeat"/>
    <property type="match status" value="1"/>
</dbReference>
<dbReference type="Gene3D" id="1.25.40.20">
    <property type="entry name" value="Ankyrin repeat-containing domain"/>
    <property type="match status" value="1"/>
</dbReference>
<dbReference type="InterPro" id="IPR002110">
    <property type="entry name" value="Ankyrin_rpt"/>
</dbReference>
<dbReference type="PROSITE" id="PS50088">
    <property type="entry name" value="ANK_REPEAT"/>
    <property type="match status" value="1"/>
</dbReference>
<evidence type="ECO:0000313" key="3">
    <source>
        <dbReference type="EMBL" id="OAA75394.1"/>
    </source>
</evidence>
<keyword evidence="4" id="KW-1185">Reference proteome</keyword>
<comment type="caution">
    <text evidence="3">The sequence shown here is derived from an EMBL/GenBank/DDBJ whole genome shotgun (WGS) entry which is preliminary data.</text>
</comment>
<feature type="compositionally biased region" description="Pro residues" evidence="2">
    <location>
        <begin position="171"/>
        <end position="198"/>
    </location>
</feature>